<dbReference type="SUPFAM" id="SSF52440">
    <property type="entry name" value="PreATP-grasp domain"/>
    <property type="match status" value="1"/>
</dbReference>
<dbReference type="Pfam" id="PF02844">
    <property type="entry name" value="GARS_N"/>
    <property type="match status" value="1"/>
</dbReference>
<evidence type="ECO:0000259" key="7">
    <source>
        <dbReference type="PROSITE" id="PS50975"/>
    </source>
</evidence>
<keyword evidence="4 6" id="KW-0547">Nucleotide-binding</keyword>
<dbReference type="Pfam" id="PF01071">
    <property type="entry name" value="GARS_A"/>
    <property type="match status" value="1"/>
</dbReference>
<dbReference type="InterPro" id="IPR013815">
    <property type="entry name" value="ATP_grasp_subdomain_1"/>
</dbReference>
<dbReference type="GO" id="GO:0046872">
    <property type="term" value="F:metal ion binding"/>
    <property type="evidence" value="ECO:0007669"/>
    <property type="project" value="InterPro"/>
</dbReference>
<dbReference type="SMART" id="SM01209">
    <property type="entry name" value="GARS_A"/>
    <property type="match status" value="1"/>
</dbReference>
<gene>
    <name evidence="8" type="ORF">C0601_10520</name>
</gene>
<feature type="domain" description="ATP-grasp" evidence="7">
    <location>
        <begin position="107"/>
        <end position="312"/>
    </location>
</feature>
<comment type="caution">
    <text evidence="8">The sequence shown here is derived from an EMBL/GenBank/DDBJ whole genome shotgun (WGS) entry which is preliminary data.</text>
</comment>
<organism evidence="8 9">
    <name type="scientific">Muiribacterium halophilum</name>
    <dbReference type="NCBI Taxonomy" id="2053465"/>
    <lineage>
        <taxon>Bacteria</taxon>
        <taxon>Candidatus Muiribacteriota</taxon>
        <taxon>Candidatus Muiribacteriia</taxon>
        <taxon>Candidatus Muiribacteriales</taxon>
        <taxon>Candidatus Muiribacteriaceae</taxon>
        <taxon>Candidatus Muiribacterium</taxon>
    </lineage>
</organism>
<dbReference type="EMBL" id="PKTG01000118">
    <property type="protein sequence ID" value="PLX16298.1"/>
    <property type="molecule type" value="Genomic_DNA"/>
</dbReference>
<dbReference type="Gene3D" id="3.30.470.20">
    <property type="entry name" value="ATP-grasp fold, B domain"/>
    <property type="match status" value="1"/>
</dbReference>
<comment type="cofactor">
    <cofactor evidence="2">
        <name>Mg(2+)</name>
        <dbReference type="ChEBI" id="CHEBI:18420"/>
    </cofactor>
</comment>
<evidence type="ECO:0000256" key="3">
    <source>
        <dbReference type="ARBA" id="ARBA00022598"/>
    </source>
</evidence>
<dbReference type="InterPro" id="IPR020561">
    <property type="entry name" value="PRibGlycinamid_synth_ATP-grasp"/>
</dbReference>
<dbReference type="PROSITE" id="PS00184">
    <property type="entry name" value="GARS"/>
    <property type="match status" value="1"/>
</dbReference>
<dbReference type="InterPro" id="IPR016185">
    <property type="entry name" value="PreATP-grasp_dom_sf"/>
</dbReference>
<name>A0A2N5ZC94_MUIH1</name>
<dbReference type="Gene3D" id="3.30.1490.20">
    <property type="entry name" value="ATP-grasp fold, A domain"/>
    <property type="match status" value="1"/>
</dbReference>
<protein>
    <submittedName>
        <fullName evidence="8">Phosphoribosylamine--glycine ligase</fullName>
    </submittedName>
</protein>
<dbReference type="Proteomes" id="UP000234857">
    <property type="component" value="Unassembled WGS sequence"/>
</dbReference>
<comment type="cofactor">
    <cofactor evidence="1">
        <name>Mn(2+)</name>
        <dbReference type="ChEBI" id="CHEBI:29035"/>
    </cofactor>
</comment>
<dbReference type="PANTHER" id="PTHR43472:SF1">
    <property type="entry name" value="PHOSPHORIBOSYLAMINE--GLYCINE LIGASE, CHLOROPLASTIC"/>
    <property type="match status" value="1"/>
</dbReference>
<keyword evidence="3 8" id="KW-0436">Ligase</keyword>
<reference evidence="8 9" key="1">
    <citation type="submission" date="2017-11" db="EMBL/GenBank/DDBJ databases">
        <title>Genome-resolved metagenomics identifies genetic mobility, metabolic interactions, and unexpected diversity in perchlorate-reducing communities.</title>
        <authorList>
            <person name="Barnum T.P."/>
            <person name="Figueroa I.A."/>
            <person name="Carlstrom C.I."/>
            <person name="Lucas L.N."/>
            <person name="Engelbrektson A.L."/>
            <person name="Coates J.D."/>
        </authorList>
    </citation>
    <scope>NUCLEOTIDE SEQUENCE [LARGE SCALE GENOMIC DNA]</scope>
    <source>
        <strain evidence="8">BM706</strain>
    </source>
</reference>
<dbReference type="PROSITE" id="PS50975">
    <property type="entry name" value="ATP_GRASP"/>
    <property type="match status" value="1"/>
</dbReference>
<dbReference type="PANTHER" id="PTHR43472">
    <property type="entry name" value="PHOSPHORIBOSYLAMINE--GLYCINE LIGASE"/>
    <property type="match status" value="1"/>
</dbReference>
<proteinExistence type="predicted"/>
<dbReference type="GO" id="GO:0005524">
    <property type="term" value="F:ATP binding"/>
    <property type="evidence" value="ECO:0007669"/>
    <property type="project" value="UniProtKB-UniRule"/>
</dbReference>
<evidence type="ECO:0000313" key="8">
    <source>
        <dbReference type="EMBL" id="PLX16298.1"/>
    </source>
</evidence>
<dbReference type="InterPro" id="IPR011761">
    <property type="entry name" value="ATP-grasp"/>
</dbReference>
<sequence>MNILLLGADARTHCLAWKLNQSKNVDRLYSFPGNPGIFSVSERTDIQDDSFESIYLFCMRKDIDVVVPGPEKYLVEGIYDYLNSKGINVFGPSEEAAKLEGSKAYAKEFMKKYDIPTADFRVFDDYKKMKEYLKKADYPLVIKADGLAAGKGVKVCYEYGEAKSHIKRFKDILSIDGVRGRFVIEEFMLGKEASLLLFVDGENFSQMIYTRDHKRALDNDKGENTGGMGAISNPFINDSIKEYIYQNIVKNTIRGIKEEELEYKGVIYIGIMLDDFKARVVEYNVRFGDPETQVILPLMKNDLGEVIQKTIDKKLDAVELNWYKDEAVCVVLASKGYPAQYEKNKAITIDAEKISS</sequence>
<evidence type="ECO:0000256" key="6">
    <source>
        <dbReference type="PROSITE-ProRule" id="PRU00409"/>
    </source>
</evidence>
<keyword evidence="5 6" id="KW-0067">ATP-binding</keyword>
<dbReference type="InterPro" id="IPR020562">
    <property type="entry name" value="PRibGlycinamide_synth_N"/>
</dbReference>
<dbReference type="GO" id="GO:0009113">
    <property type="term" value="P:purine nucleobase biosynthetic process"/>
    <property type="evidence" value="ECO:0007669"/>
    <property type="project" value="InterPro"/>
</dbReference>
<evidence type="ECO:0000313" key="9">
    <source>
        <dbReference type="Proteomes" id="UP000234857"/>
    </source>
</evidence>
<dbReference type="InterPro" id="IPR020559">
    <property type="entry name" value="PRibGlycinamide_synth_CS"/>
</dbReference>
<dbReference type="Gene3D" id="3.40.50.20">
    <property type="match status" value="1"/>
</dbReference>
<dbReference type="InterPro" id="IPR000115">
    <property type="entry name" value="PRibGlycinamide_synth"/>
</dbReference>
<evidence type="ECO:0000256" key="2">
    <source>
        <dbReference type="ARBA" id="ARBA00001946"/>
    </source>
</evidence>
<dbReference type="AlphaFoldDB" id="A0A2N5ZC94"/>
<dbReference type="SUPFAM" id="SSF56059">
    <property type="entry name" value="Glutathione synthetase ATP-binding domain-like"/>
    <property type="match status" value="1"/>
</dbReference>
<dbReference type="NCBIfam" id="TIGR00877">
    <property type="entry name" value="purD"/>
    <property type="match status" value="1"/>
</dbReference>
<evidence type="ECO:0000256" key="4">
    <source>
        <dbReference type="ARBA" id="ARBA00022741"/>
    </source>
</evidence>
<evidence type="ECO:0000256" key="1">
    <source>
        <dbReference type="ARBA" id="ARBA00001936"/>
    </source>
</evidence>
<accession>A0A2N5ZC94</accession>
<evidence type="ECO:0000256" key="5">
    <source>
        <dbReference type="ARBA" id="ARBA00022840"/>
    </source>
</evidence>
<dbReference type="GO" id="GO:0004637">
    <property type="term" value="F:phosphoribosylamine-glycine ligase activity"/>
    <property type="evidence" value="ECO:0007669"/>
    <property type="project" value="InterPro"/>
</dbReference>